<keyword evidence="7 8" id="KW-0206">Cytoskeleton</keyword>
<sequence>MTDVEPPTGQQYQQQQPPPPPQNGQYDDNTDYNIDDGGNSTARLFERTRIQVLADEREMVQKKTFAKWINSHLVRHCSYRVHDLYIDLRDGRLLLRLLEILSGERLPKPTRGKMRIHCLENVDKALLFLQEQHVHLENIGAHDIVDGKPTLTLGLIWTIILRFQIQDIINDYTIQQTVGDLRNSNINNDSISYVTVPKEARSAKDALLLWCQIKTADYPNVNVRNFTTSWKDGLAFNALIHKHRPDLIQYSQLNKNNPMFNLNNAFTQADNKLGISRLLEPEDVNVDIPDEKSIMTYVVAFYHYFSKMKDDQVQGKRIAKVLSTAMHIEKDILLYETLTSDLLEWIQETIDLLSDRQFANSLQGVKEQLAAFNSYRINEKASKFSEKGNLEVLLFTIQSKIRAANQRPYLPREGKLISDINRAWTELEKAEHERELALREELVRQENLEQLAAKFNKKASMREKWLNDSQKLVISDQFGFDLESVEAAFKKQEAIQTDIGAFEDRVRNVIDIAKVLEKECYHDIERINARKRNVFMLWNYLLDLVKNRRLKLESCYSLQRIFLEMQQIEDYLGDLNKLLQLDNYGTHLISVEDLIERHKVIDADINLTGEKLAKVNQEALLFIDQIQNADVTSDEQQQSTETSMISNRINELENCLRHTINLSQIRLAKLNEAMKFWKFMQDIGEEDLWIREKTQELSVPDDEIDWNSPSQLNLKTNNKPRIIKNEIDAHKNLQYEKVKQEGLDLIELKNYGHEQIEQRLDHMDKQWANLRDFCELRQVKLQELDETKQFFMDIEDVDSYLYELSRLLSQSAMDDSENFNKDEATVLNMLKKHKDLEDEFLKYKSQVQLIHDQAANLRSLKRLELEEVDPEEKQKLHNLLDQVQSRLANLDRRYNELADMFKLRKVKLNDQLSYIRLQNDTDNIEEWIDEKERFLATLEPNQVRDIEALEIIKHRFDGFEREMNSNAPKVAVVNQLARQLVNNQNQPDLIDVDNTDLSSNQIIQDRMNRLNQKWSNLKNLVERKRDDLNSTFGVQTFHIESQETISWIQEKIRVVQSTEKLGNDLSGVMTMQRKLNGLERDLAAIEAKKKQLEAQAESLEADHPQESAEIRENLNEINQVWSDLKDLLVKREETMGEAADLQKFLRELDHFSAWLTKTQTAVANSDSPQSLPDAEQLLNQHQSIKEEIDRYAPDYARMKEYGDKVCASADSNDPQYLFLRERLNGLDQGWNILDQMWRSRQLTLSEDLNLEIFKRDAKQAEQLLANQEYYLKQIQQPKSLEEADAMLRKHQDFITSARANKDKIDGIALSAKSLGEDQHREIDSILKKADDIKQRYLENEKRSARVVNRLRDSVKYYQFLQECDELKEWLEYKLIQAQDESYRDAKNIHMKYLRHKAFESEINANRNRLEEIARESENLFLSDESSGDETQGPIEEDIDFQMRNQMKEDVQLRINELNRQWDELQKTTQDKGEKLFDANRGILFEQSVDSIDIWIKEMEKHIQYITQRTQDSGSEKNDLTTTNLLLDKQREIENELVVRQRQVDELKQQAELLKNAEPEKSSEIDEKRKNIEEKFSNIVHPLEERKKELQEQKRVFQFIRDCEDELLWIEEKMRQAKSSDVGQSLVQVNMLQRKNDTMQKEVDNHEQRINQVCLDGEAMIQEGNPRSEEFQHRISHLLTEWDNLKNAIEQRRLRLEDSQKVQQYFFDCNEAESWMAEQELYMMSDAGIYNVPVPLSQSQTQLNNPPVQEGKKDELNAQNQLKKHLQLETEVEDHAEYIRKLGDISRGLCSNPLEVQNEDGSQTQQLLSGHSIDSIMKRQMQIDKLYASLKDLANERRLRLEETVKLFVLHRDIDDLEQWIADKVLVADSNELGQDFEHVNLLKERFAQFAQDTKQIGQERINLVNQIANNLIDAGHADASVISQWSDNLNQSWEDLLELIRTRSQMLEHSWQLQKYFSDCKEVVALIDEKKKCIPDEAGRDAQSVAQLQRRHALFEENELIALGARVLQIKEETNKLYNLYAGDRAREIKDKEAEVENEWNNLRQLVEMRKRQLSDSSDLFKFFNLARDLMMWMETQMREMMNEDKPRDVSGVELLINNHKSLKAEIDARAENFTICINLGRDLLTRSHPRQAEVKDKCVQLCLKKDEIDDQWKERWEYLELILEVYQFARDAAVAEHYLIAAEPYLLNDDLGETLDQVEQLIKKHETFVKSILAQEERFNALRRITRLEEKFLKADRKDAKTRELEKAELNAIRKERYIEEFRTCDEIEAEVRLKEEKERAIREELERVQRELEEKERQKAAADVFDAAKAIAQVGATVASSSRSPGSASTLPRQGSNLNVQSKFGLPSSYENLQKIRQEQLRLSTIAKSSKINGDESRLEGTLSRKHEMESLNRRASNRSWVQVVCVIGSSNRFEFFKDSKHVKNNRPMESLSLSGASVQAATDYTKKEHVFRLTLNNGGTYLFRAKDDREMNLWISRTQTIINSVGSSGQSPSDITNKTKSLPPPSKQGGNIGYSGSLKRDTKK</sequence>
<evidence type="ECO:0000256" key="2">
    <source>
        <dbReference type="ARBA" id="ARBA00006826"/>
    </source>
</evidence>
<feature type="domain" description="Calponin-homology (CH)" evidence="12">
    <location>
        <begin position="59"/>
        <end position="164"/>
    </location>
</feature>
<dbReference type="InterPro" id="IPR018159">
    <property type="entry name" value="Spectrin/alpha-actinin"/>
</dbReference>
<feature type="region of interest" description="Disordered" evidence="10">
    <location>
        <begin position="1"/>
        <end position="38"/>
    </location>
</feature>
<dbReference type="SMART" id="SM00033">
    <property type="entry name" value="CH"/>
    <property type="match status" value="2"/>
</dbReference>
<evidence type="ECO:0000256" key="4">
    <source>
        <dbReference type="ARBA" id="ARBA00022490"/>
    </source>
</evidence>
<dbReference type="OrthoDB" id="5865767at2759"/>
<dbReference type="FunFam" id="1.20.58.60:FF:000011">
    <property type="entry name" value="Spectrin beta chain"/>
    <property type="match status" value="1"/>
</dbReference>
<dbReference type="InterPro" id="IPR001849">
    <property type="entry name" value="PH_domain"/>
</dbReference>
<dbReference type="GO" id="GO:0016020">
    <property type="term" value="C:membrane"/>
    <property type="evidence" value="ECO:0007669"/>
    <property type="project" value="UniProtKB-ARBA"/>
</dbReference>
<evidence type="ECO:0000313" key="14">
    <source>
        <dbReference type="Proteomes" id="UP000663879"/>
    </source>
</evidence>
<feature type="compositionally biased region" description="Low complexity" evidence="10">
    <location>
        <begin position="2322"/>
        <end position="2331"/>
    </location>
</feature>
<evidence type="ECO:0000256" key="8">
    <source>
        <dbReference type="PIRNR" id="PIRNR002297"/>
    </source>
</evidence>
<name>A0A813MAK7_9BILA</name>
<dbReference type="CDD" id="cd10571">
    <property type="entry name" value="PH_beta_spectrin"/>
    <property type="match status" value="1"/>
</dbReference>
<dbReference type="SUPFAM" id="SSF47576">
    <property type="entry name" value="Calponin-homology domain, CH-domain"/>
    <property type="match status" value="1"/>
</dbReference>
<dbReference type="PROSITE" id="PS50021">
    <property type="entry name" value="CH"/>
    <property type="match status" value="2"/>
</dbReference>
<dbReference type="SMART" id="SM00150">
    <property type="entry name" value="SPEC"/>
    <property type="match status" value="17"/>
</dbReference>
<dbReference type="Proteomes" id="UP000663879">
    <property type="component" value="Unassembled WGS sequence"/>
</dbReference>
<dbReference type="FunFam" id="2.30.29.30:FF:000024">
    <property type="entry name" value="Spectrin beta chain"/>
    <property type="match status" value="1"/>
</dbReference>
<dbReference type="Gene3D" id="2.30.29.30">
    <property type="entry name" value="Pleckstrin-homology domain (PH domain)/Phosphotyrosine-binding domain (PTB)"/>
    <property type="match status" value="1"/>
</dbReference>
<dbReference type="SUPFAM" id="SSF46966">
    <property type="entry name" value="Spectrin repeat"/>
    <property type="match status" value="15"/>
</dbReference>
<dbReference type="FunFam" id="1.10.418.10:FF:000004">
    <property type="entry name" value="Spectrin beta chain"/>
    <property type="match status" value="1"/>
</dbReference>
<feature type="coiled-coil region" evidence="9">
    <location>
        <begin position="873"/>
        <end position="900"/>
    </location>
</feature>
<comment type="similarity">
    <text evidence="2 8">Belongs to the spectrin family.</text>
</comment>
<feature type="compositionally biased region" description="Polar residues" evidence="10">
    <location>
        <begin position="2488"/>
        <end position="2503"/>
    </location>
</feature>
<dbReference type="GO" id="GO:0003779">
    <property type="term" value="F:actin binding"/>
    <property type="evidence" value="ECO:0007669"/>
    <property type="project" value="UniProtKB-KW"/>
</dbReference>
<dbReference type="PRINTS" id="PR00683">
    <property type="entry name" value="SPECTRINPH"/>
</dbReference>
<evidence type="ECO:0000313" key="13">
    <source>
        <dbReference type="EMBL" id="CAF0706134.1"/>
    </source>
</evidence>
<dbReference type="PANTHER" id="PTHR11915">
    <property type="entry name" value="SPECTRIN/FILAMIN RELATED CYTOSKELETAL PROTEIN"/>
    <property type="match status" value="1"/>
</dbReference>
<feature type="region of interest" description="Disordered" evidence="10">
    <location>
        <begin position="2488"/>
        <end position="2527"/>
    </location>
</feature>
<feature type="region of interest" description="Disordered" evidence="10">
    <location>
        <begin position="2320"/>
        <end position="2340"/>
    </location>
</feature>
<keyword evidence="14" id="KW-1185">Reference proteome</keyword>
<dbReference type="GO" id="GO:0005200">
    <property type="term" value="F:structural constituent of cytoskeleton"/>
    <property type="evidence" value="ECO:0007669"/>
    <property type="project" value="UniProtKB-UniRule"/>
</dbReference>
<dbReference type="PIRSF" id="PIRSF002297">
    <property type="entry name" value="Spectrin_beta_subunit"/>
    <property type="match status" value="1"/>
</dbReference>
<dbReference type="InterPro" id="IPR002017">
    <property type="entry name" value="Spectrin_repeat"/>
</dbReference>
<dbReference type="InterPro" id="IPR001589">
    <property type="entry name" value="Actinin_actin-bd_CS"/>
</dbReference>
<evidence type="ECO:0000256" key="10">
    <source>
        <dbReference type="SAM" id="MobiDB-lite"/>
    </source>
</evidence>
<dbReference type="PROSITE" id="PS50003">
    <property type="entry name" value="PH_DOMAIN"/>
    <property type="match status" value="1"/>
</dbReference>
<dbReference type="FunFam" id="1.20.58.60:FF:000340">
    <property type="entry name" value="Spectrin beta chain"/>
    <property type="match status" value="1"/>
</dbReference>
<evidence type="ECO:0000256" key="5">
    <source>
        <dbReference type="ARBA" id="ARBA00022737"/>
    </source>
</evidence>
<accession>A0A813MAK7</accession>
<dbReference type="InterPro" id="IPR001715">
    <property type="entry name" value="CH_dom"/>
</dbReference>
<evidence type="ECO:0000259" key="11">
    <source>
        <dbReference type="PROSITE" id="PS50003"/>
    </source>
</evidence>
<feature type="compositionally biased region" description="Low complexity" evidence="10">
    <location>
        <begin position="1"/>
        <end position="15"/>
    </location>
</feature>
<evidence type="ECO:0000256" key="6">
    <source>
        <dbReference type="ARBA" id="ARBA00023203"/>
    </source>
</evidence>
<evidence type="ECO:0000256" key="9">
    <source>
        <dbReference type="SAM" id="Coils"/>
    </source>
</evidence>
<dbReference type="EMBL" id="CAJNOC010000015">
    <property type="protein sequence ID" value="CAF0706134.1"/>
    <property type="molecule type" value="Genomic_DNA"/>
</dbReference>
<proteinExistence type="inferred from homology"/>
<keyword evidence="3 8" id="KW-0117">Actin capping</keyword>
<comment type="caution">
    <text evidence="13">The sequence shown here is derived from an EMBL/GenBank/DDBJ whole genome shotgun (WGS) entry which is preliminary data.</text>
</comment>
<dbReference type="GO" id="GO:0008091">
    <property type="term" value="C:spectrin"/>
    <property type="evidence" value="ECO:0007669"/>
    <property type="project" value="InterPro"/>
</dbReference>
<evidence type="ECO:0000256" key="7">
    <source>
        <dbReference type="ARBA" id="ARBA00023212"/>
    </source>
</evidence>
<feature type="domain" description="Calponin-homology (CH)" evidence="12">
    <location>
        <begin position="201"/>
        <end position="306"/>
    </location>
</feature>
<dbReference type="InterPro" id="IPR001605">
    <property type="entry name" value="PH_dom-spectrin-type"/>
</dbReference>
<dbReference type="CDD" id="cd00176">
    <property type="entry name" value="SPEC"/>
    <property type="match status" value="9"/>
</dbReference>
<gene>
    <name evidence="13" type="ORF">OXX778_LOCUS337</name>
</gene>
<reference evidence="13" key="1">
    <citation type="submission" date="2021-02" db="EMBL/GenBank/DDBJ databases">
        <authorList>
            <person name="Nowell W R."/>
        </authorList>
    </citation>
    <scope>NUCLEOTIDE SEQUENCE</scope>
    <source>
        <strain evidence="13">Ploen Becks lab</strain>
    </source>
</reference>
<dbReference type="Pfam" id="PF00307">
    <property type="entry name" value="CH"/>
    <property type="match status" value="2"/>
</dbReference>
<dbReference type="InterPro" id="IPR036872">
    <property type="entry name" value="CH_dom_sf"/>
</dbReference>
<evidence type="ECO:0000259" key="12">
    <source>
        <dbReference type="PROSITE" id="PS50021"/>
    </source>
</evidence>
<dbReference type="InterPro" id="IPR016343">
    <property type="entry name" value="Spectrin_bsu"/>
</dbReference>
<keyword evidence="9" id="KW-0175">Coiled coil</keyword>
<feature type="domain" description="PH" evidence="11">
    <location>
        <begin position="2378"/>
        <end position="2486"/>
    </location>
</feature>
<dbReference type="FunFam" id="1.10.418.10:FF:000001">
    <property type="entry name" value="Actinin alpha 1"/>
    <property type="match status" value="1"/>
</dbReference>
<protein>
    <recommendedName>
        <fullName evidence="8">Spectrin beta chain</fullName>
    </recommendedName>
</protein>
<dbReference type="GO" id="GO:0005543">
    <property type="term" value="F:phospholipid binding"/>
    <property type="evidence" value="ECO:0007669"/>
    <property type="project" value="InterPro"/>
</dbReference>
<dbReference type="FunFam" id="1.20.58.60:FF:000172">
    <property type="entry name" value="Spectrin beta chain"/>
    <property type="match status" value="1"/>
</dbReference>
<keyword evidence="6 8" id="KW-0009">Actin-binding</keyword>
<dbReference type="GO" id="GO:0051693">
    <property type="term" value="P:actin filament capping"/>
    <property type="evidence" value="ECO:0007669"/>
    <property type="project" value="UniProtKB-UniRule"/>
</dbReference>
<keyword evidence="5" id="KW-0677">Repeat</keyword>
<dbReference type="FunFam" id="1.20.58.60:FF:000019">
    <property type="entry name" value="Spectrin beta chain"/>
    <property type="match status" value="1"/>
</dbReference>
<feature type="coiled-coil region" evidence="9">
    <location>
        <begin position="1529"/>
        <end position="1556"/>
    </location>
</feature>
<dbReference type="Gene3D" id="1.20.58.60">
    <property type="match status" value="11"/>
</dbReference>
<dbReference type="SUPFAM" id="SSF50729">
    <property type="entry name" value="PH domain-like"/>
    <property type="match status" value="1"/>
</dbReference>
<dbReference type="PROSITE" id="PS00020">
    <property type="entry name" value="ACTININ_2"/>
    <property type="match status" value="1"/>
</dbReference>
<dbReference type="Gene3D" id="1.10.418.10">
    <property type="entry name" value="Calponin-like domain"/>
    <property type="match status" value="2"/>
</dbReference>
<evidence type="ECO:0000256" key="3">
    <source>
        <dbReference type="ARBA" id="ARBA00022467"/>
    </source>
</evidence>
<evidence type="ECO:0000256" key="1">
    <source>
        <dbReference type="ARBA" id="ARBA00004245"/>
    </source>
</evidence>
<feature type="coiled-coil region" evidence="9">
    <location>
        <begin position="2266"/>
        <end position="2307"/>
    </location>
</feature>
<feature type="coiled-coil region" evidence="9">
    <location>
        <begin position="1068"/>
        <end position="1109"/>
    </location>
</feature>
<dbReference type="SMART" id="SM00233">
    <property type="entry name" value="PH"/>
    <property type="match status" value="1"/>
</dbReference>
<comment type="subcellular location">
    <subcellularLocation>
        <location evidence="1">Cytoplasm</location>
        <location evidence="1">Cytoskeleton</location>
    </subcellularLocation>
</comment>
<dbReference type="Pfam" id="PF15410">
    <property type="entry name" value="PH_9"/>
    <property type="match status" value="1"/>
</dbReference>
<dbReference type="Pfam" id="PF00435">
    <property type="entry name" value="Spectrin"/>
    <property type="match status" value="14"/>
</dbReference>
<dbReference type="CDD" id="cd21248">
    <property type="entry name" value="CH_SPTB_like_rpt2"/>
    <property type="match status" value="1"/>
</dbReference>
<keyword evidence="4 8" id="KW-0963">Cytoplasm</keyword>
<organism evidence="13 14">
    <name type="scientific">Brachionus calyciflorus</name>
    <dbReference type="NCBI Taxonomy" id="104777"/>
    <lineage>
        <taxon>Eukaryota</taxon>
        <taxon>Metazoa</taxon>
        <taxon>Spiralia</taxon>
        <taxon>Gnathifera</taxon>
        <taxon>Rotifera</taxon>
        <taxon>Eurotatoria</taxon>
        <taxon>Monogononta</taxon>
        <taxon>Pseudotrocha</taxon>
        <taxon>Ploima</taxon>
        <taxon>Brachionidae</taxon>
        <taxon>Brachionus</taxon>
    </lineage>
</organism>
<dbReference type="InterPro" id="IPR011993">
    <property type="entry name" value="PH-like_dom_sf"/>
</dbReference>
<dbReference type="InterPro" id="IPR041681">
    <property type="entry name" value="PH_9"/>
</dbReference>
<feature type="coiled-coil region" evidence="9">
    <location>
        <begin position="1628"/>
        <end position="1655"/>
    </location>
</feature>